<protein>
    <recommendedName>
        <fullName evidence="6">Short-chain dehydrogenase</fullName>
    </recommendedName>
</protein>
<dbReference type="Gene3D" id="3.40.50.720">
    <property type="entry name" value="NAD(P)-binding Rossmann-like Domain"/>
    <property type="match status" value="1"/>
</dbReference>
<comment type="similarity">
    <text evidence="1">Belongs to the short-chain dehydrogenases/reductases (SDR) family.</text>
</comment>
<evidence type="ECO:0008006" key="6">
    <source>
        <dbReference type="Google" id="ProtNLM"/>
    </source>
</evidence>
<name>A0A0C1EGD1_ASPUT</name>
<dbReference type="Proteomes" id="UP000053475">
    <property type="component" value="Unassembled WGS sequence"/>
</dbReference>
<dbReference type="EMBL" id="JOMC01000043">
    <property type="protein sequence ID" value="KIA75719.1"/>
    <property type="molecule type" value="Genomic_DNA"/>
</dbReference>
<dbReference type="PRINTS" id="PR00081">
    <property type="entry name" value="GDHRDH"/>
</dbReference>
<dbReference type="AlphaFoldDB" id="A0A0C1EGD1"/>
<evidence type="ECO:0000256" key="2">
    <source>
        <dbReference type="ARBA" id="ARBA00022857"/>
    </source>
</evidence>
<reference evidence="4 5" key="1">
    <citation type="submission" date="2014-11" db="EMBL/GenBank/DDBJ databases">
        <title>Genomics derived discovery of secondary metabolites biosynthetic gene clusters in Aspergillus ustus.</title>
        <authorList>
            <person name="Pi B."/>
            <person name="Dai F."/>
            <person name="Song X."/>
            <person name="Zhu C."/>
            <person name="Li H."/>
            <person name="Yu D."/>
        </authorList>
    </citation>
    <scope>NUCLEOTIDE SEQUENCE [LARGE SCALE GENOMIC DNA]</scope>
    <source>
        <strain evidence="4 5">3.3904</strain>
    </source>
</reference>
<comment type="caution">
    <text evidence="4">The sequence shown here is derived from an EMBL/GenBank/DDBJ whole genome shotgun (WGS) entry which is preliminary data.</text>
</comment>
<dbReference type="Pfam" id="PF00106">
    <property type="entry name" value="adh_short"/>
    <property type="match status" value="1"/>
</dbReference>
<dbReference type="SUPFAM" id="SSF51735">
    <property type="entry name" value="NAD(P)-binding Rossmann-fold domains"/>
    <property type="match status" value="1"/>
</dbReference>
<dbReference type="GO" id="GO:0016491">
    <property type="term" value="F:oxidoreductase activity"/>
    <property type="evidence" value="ECO:0007669"/>
    <property type="project" value="UniProtKB-KW"/>
</dbReference>
<proteinExistence type="inferred from homology"/>
<sequence length="312" mass="34067">MPPAFLTPKPTLTEANLPDQSGKVFIVTGASSGYGLLLSTILYQRNAKVYLAARNTKKIDEAIADLRSKFPNSKGDLVPLALDLSDLSTIKKSADEFLSKETQLNVLWNNAGVMFPPEGARTTQGYEMQLGTNNVGPFLFTKLLYPILAATAAAAPPNSVRVVWVASDAVSWAPKPAIDFDNMDYRRDESARQKYGRSKAGTILQAVELQRRAKNDGIVSISLDPGIAATGLQRDMNRLMATAVKLIAGKPITGAYTQLYAGLQSDLNTDTGLSRWITPPGKVSCPRRDVIEDAALAKKYWDWNEEQVKSFL</sequence>
<evidence type="ECO:0000256" key="3">
    <source>
        <dbReference type="ARBA" id="ARBA00023002"/>
    </source>
</evidence>
<organism evidence="4 5">
    <name type="scientific">Aspergillus ustus</name>
    <dbReference type="NCBI Taxonomy" id="40382"/>
    <lineage>
        <taxon>Eukaryota</taxon>
        <taxon>Fungi</taxon>
        <taxon>Dikarya</taxon>
        <taxon>Ascomycota</taxon>
        <taxon>Pezizomycotina</taxon>
        <taxon>Eurotiomycetes</taxon>
        <taxon>Eurotiomycetidae</taxon>
        <taxon>Eurotiales</taxon>
        <taxon>Aspergillaceae</taxon>
        <taxon>Aspergillus</taxon>
        <taxon>Aspergillus subgen. Nidulantes</taxon>
    </lineage>
</organism>
<evidence type="ECO:0000313" key="4">
    <source>
        <dbReference type="EMBL" id="KIA75719.1"/>
    </source>
</evidence>
<keyword evidence="3" id="KW-0560">Oxidoreductase</keyword>
<evidence type="ECO:0000256" key="1">
    <source>
        <dbReference type="ARBA" id="ARBA00006484"/>
    </source>
</evidence>
<accession>A0A0C1EGD1</accession>
<dbReference type="PANTHER" id="PTHR24320:SF236">
    <property type="entry name" value="SHORT-CHAIN DEHYDROGENASE-RELATED"/>
    <property type="match status" value="1"/>
</dbReference>
<keyword evidence="5" id="KW-1185">Reference proteome</keyword>
<keyword evidence="2" id="KW-0521">NADP</keyword>
<dbReference type="InterPro" id="IPR002347">
    <property type="entry name" value="SDR_fam"/>
</dbReference>
<evidence type="ECO:0000313" key="5">
    <source>
        <dbReference type="Proteomes" id="UP000053475"/>
    </source>
</evidence>
<dbReference type="PANTHER" id="PTHR24320">
    <property type="entry name" value="RETINOL DEHYDROGENASE"/>
    <property type="match status" value="1"/>
</dbReference>
<dbReference type="InterPro" id="IPR036291">
    <property type="entry name" value="NAD(P)-bd_dom_sf"/>
</dbReference>
<gene>
    <name evidence="4" type="ORF">HK57_00446</name>
</gene>